<keyword evidence="1" id="KW-0472">Membrane</keyword>
<keyword evidence="1" id="KW-0812">Transmembrane</keyword>
<name>W6N8H8_CLOTY</name>
<evidence type="ECO:0000313" key="2">
    <source>
        <dbReference type="EMBL" id="CDL91734.1"/>
    </source>
</evidence>
<keyword evidence="1" id="KW-1133">Transmembrane helix</keyword>
<gene>
    <name evidence="2" type="ORF">CTDIVETGP_1804</name>
</gene>
<protein>
    <submittedName>
        <fullName evidence="2">Uncharacterized protein</fullName>
    </submittedName>
</protein>
<accession>W6N8H8</accession>
<sequence length="52" mass="5993">MSIDIFSLKKLKISLKSSVNFVNIILTTLMMHYGILNINTALYLNRFIIYGI</sequence>
<keyword evidence="3" id="KW-1185">Reference proteome</keyword>
<evidence type="ECO:0000256" key="1">
    <source>
        <dbReference type="SAM" id="Phobius"/>
    </source>
</evidence>
<feature type="transmembrane region" description="Helical" evidence="1">
    <location>
        <begin position="21"/>
        <end position="44"/>
    </location>
</feature>
<reference evidence="2 3" key="1">
    <citation type="journal article" date="2015" name="Genome Announc.">
        <title>Draft Genome Sequence of Clostridium tyrobutyricum Strain DIVETGP, Isolated from Cow's Milk for Grana Padano Production.</title>
        <authorList>
            <person name="Soggiu A."/>
            <person name="Piras C."/>
            <person name="Gaiarsa S."/>
            <person name="Sassera D."/>
            <person name="Roncada P."/>
            <person name="Bendixen E."/>
            <person name="Brasca M."/>
            <person name="Bonizzi L."/>
        </authorList>
    </citation>
    <scope>NUCLEOTIDE SEQUENCE [LARGE SCALE GENOMIC DNA]</scope>
    <source>
        <strain evidence="2 3">DIVETGP</strain>
    </source>
</reference>
<dbReference type="EMBL" id="CBXI010000031">
    <property type="protein sequence ID" value="CDL91734.1"/>
    <property type="molecule type" value="Genomic_DNA"/>
</dbReference>
<evidence type="ECO:0000313" key="3">
    <source>
        <dbReference type="Proteomes" id="UP000019482"/>
    </source>
</evidence>
<proteinExistence type="predicted"/>
<dbReference type="Proteomes" id="UP000019482">
    <property type="component" value="Unassembled WGS sequence"/>
</dbReference>
<dbReference type="AlphaFoldDB" id="W6N8H8"/>
<organism evidence="2 3">
    <name type="scientific">Clostridium tyrobutyricum DIVETGP</name>
    <dbReference type="NCBI Taxonomy" id="1408889"/>
    <lineage>
        <taxon>Bacteria</taxon>
        <taxon>Bacillati</taxon>
        <taxon>Bacillota</taxon>
        <taxon>Clostridia</taxon>
        <taxon>Eubacteriales</taxon>
        <taxon>Clostridiaceae</taxon>
        <taxon>Clostridium</taxon>
    </lineage>
</organism>
<comment type="caution">
    <text evidence="2">The sequence shown here is derived from an EMBL/GenBank/DDBJ whole genome shotgun (WGS) entry which is preliminary data.</text>
</comment>